<dbReference type="Proteomes" id="UP000789706">
    <property type="component" value="Unassembled WGS sequence"/>
</dbReference>
<sequence length="284" mass="33036">MENRSRCPRQSRAIYETRLNKLDTTRRTLKSKATSILDTRSIIANTYGPKVSTTAGTSDLSKETKTTETKTNNNMKTIDNTKKDEKEKKEDMEKACKTEIEGTQLNDRSTLTRAAINQNKKTNNEKGISSGYTNWHKVKNNIIEKSDTTNENIMNMLLEIQQDIKEIKEKEQVKDIDERLELVKTHCAYEILNDGENDLKTLKIVTQNIRGMTNITKQIDWLKFCEDKDLDIIGIMETWAKDENCKYIFKNDTIKEIQRKIKMLMNTNIFEQMDNKQMVQESES</sequence>
<gene>
    <name evidence="2" type="ORF">DEBURN_LOCUS8514</name>
</gene>
<evidence type="ECO:0000256" key="1">
    <source>
        <dbReference type="SAM" id="MobiDB-lite"/>
    </source>
</evidence>
<feature type="compositionally biased region" description="Basic and acidic residues" evidence="1">
    <location>
        <begin position="79"/>
        <end position="89"/>
    </location>
</feature>
<dbReference type="Gene3D" id="3.60.10.10">
    <property type="entry name" value="Endonuclease/exonuclease/phosphatase"/>
    <property type="match status" value="1"/>
</dbReference>
<name>A0A9N9G631_9GLOM</name>
<keyword evidence="3" id="KW-1185">Reference proteome</keyword>
<feature type="region of interest" description="Disordered" evidence="1">
    <location>
        <begin position="49"/>
        <end position="89"/>
    </location>
</feature>
<reference evidence="2" key="1">
    <citation type="submission" date="2021-06" db="EMBL/GenBank/DDBJ databases">
        <authorList>
            <person name="Kallberg Y."/>
            <person name="Tangrot J."/>
            <person name="Rosling A."/>
        </authorList>
    </citation>
    <scope>NUCLEOTIDE SEQUENCE</scope>
    <source>
        <strain evidence="2">AZ414A</strain>
    </source>
</reference>
<dbReference type="InterPro" id="IPR036691">
    <property type="entry name" value="Endo/exonu/phosph_ase_sf"/>
</dbReference>
<evidence type="ECO:0000313" key="3">
    <source>
        <dbReference type="Proteomes" id="UP000789706"/>
    </source>
</evidence>
<comment type="caution">
    <text evidence="2">The sequence shown here is derived from an EMBL/GenBank/DDBJ whole genome shotgun (WGS) entry which is preliminary data.</text>
</comment>
<accession>A0A9N9G631</accession>
<dbReference type="AlphaFoldDB" id="A0A9N9G631"/>
<dbReference type="EMBL" id="CAJVPK010001270">
    <property type="protein sequence ID" value="CAG8579693.1"/>
    <property type="molecule type" value="Genomic_DNA"/>
</dbReference>
<evidence type="ECO:0000313" key="2">
    <source>
        <dbReference type="EMBL" id="CAG8579693.1"/>
    </source>
</evidence>
<proteinExistence type="predicted"/>
<dbReference type="SUPFAM" id="SSF56219">
    <property type="entry name" value="DNase I-like"/>
    <property type="match status" value="1"/>
</dbReference>
<protein>
    <submittedName>
        <fullName evidence="2">2179_t:CDS:1</fullName>
    </submittedName>
</protein>
<organism evidence="2 3">
    <name type="scientific">Diversispora eburnea</name>
    <dbReference type="NCBI Taxonomy" id="1213867"/>
    <lineage>
        <taxon>Eukaryota</taxon>
        <taxon>Fungi</taxon>
        <taxon>Fungi incertae sedis</taxon>
        <taxon>Mucoromycota</taxon>
        <taxon>Glomeromycotina</taxon>
        <taxon>Glomeromycetes</taxon>
        <taxon>Diversisporales</taxon>
        <taxon>Diversisporaceae</taxon>
        <taxon>Diversispora</taxon>
    </lineage>
</organism>